<sequence length="314" mass="34139">MRILITGGAGSLGANIIDHLLPRDGYEIFVLDNFATGNRQSLPEGHERLTVVEGSVADKALVEKCFADFKPTHVIHSAAAYKDPDDWEEDAQTNILGSIYVAKAAEAAGVKRLVNFQTALNFGRPKTVPIPNDAPSAPFTSYGISKTAGEQVMLMADLNTVSLRLANITGPRLAIGPIPTFYTRLKAGKSCFCSDTVRDFMHMDDFIAILDKALDENGPKGVFNVSTGEGKSIKDVFDQVVAYLGIQLDEEVPIVPVGDDDVPAVVLNPAETEKAFDWKAKVSFEDTIRKMLEWYDAHGVTAIYSHVRVPPKTG</sequence>
<dbReference type="EMBL" id="JAZDRO010000002">
    <property type="protein sequence ID" value="MEE2566456.1"/>
    <property type="molecule type" value="Genomic_DNA"/>
</dbReference>
<name>A0ABU7LY18_9PROT</name>
<dbReference type="InterPro" id="IPR001509">
    <property type="entry name" value="Epimerase_deHydtase"/>
</dbReference>
<gene>
    <name evidence="4" type="ORF">V0U35_07155</name>
</gene>
<evidence type="ECO:0000313" key="4">
    <source>
        <dbReference type="EMBL" id="MEE2566456.1"/>
    </source>
</evidence>
<keyword evidence="5" id="KW-1185">Reference proteome</keyword>
<organism evidence="4 5">
    <name type="scientific">Hyphobacterium marinum</name>
    <dbReference type="NCBI Taxonomy" id="3116574"/>
    <lineage>
        <taxon>Bacteria</taxon>
        <taxon>Pseudomonadati</taxon>
        <taxon>Pseudomonadota</taxon>
        <taxon>Alphaproteobacteria</taxon>
        <taxon>Maricaulales</taxon>
        <taxon>Maricaulaceae</taxon>
        <taxon>Hyphobacterium</taxon>
    </lineage>
</organism>
<proteinExistence type="inferred from homology"/>
<comment type="similarity">
    <text evidence="2">Belongs to the NAD(P)-dependent epimerase/dehydratase family.</text>
</comment>
<comment type="pathway">
    <text evidence="1">Bacterial outer membrane biogenesis; LPS O-antigen biosynthesis.</text>
</comment>
<dbReference type="SUPFAM" id="SSF51735">
    <property type="entry name" value="NAD(P)-binding Rossmann-fold domains"/>
    <property type="match status" value="1"/>
</dbReference>
<evidence type="ECO:0000313" key="5">
    <source>
        <dbReference type="Proteomes" id="UP001310692"/>
    </source>
</evidence>
<evidence type="ECO:0000256" key="2">
    <source>
        <dbReference type="ARBA" id="ARBA00007637"/>
    </source>
</evidence>
<evidence type="ECO:0000256" key="1">
    <source>
        <dbReference type="ARBA" id="ARBA00005125"/>
    </source>
</evidence>
<protein>
    <submittedName>
        <fullName evidence="4">NAD-dependent epimerase/dehydratase family protein</fullName>
    </submittedName>
</protein>
<feature type="domain" description="NAD-dependent epimerase/dehydratase" evidence="3">
    <location>
        <begin position="3"/>
        <end position="225"/>
    </location>
</feature>
<dbReference type="Gene3D" id="3.40.50.720">
    <property type="entry name" value="NAD(P)-binding Rossmann-like Domain"/>
    <property type="match status" value="1"/>
</dbReference>
<comment type="caution">
    <text evidence="4">The sequence shown here is derived from an EMBL/GenBank/DDBJ whole genome shotgun (WGS) entry which is preliminary data.</text>
</comment>
<dbReference type="Pfam" id="PF01370">
    <property type="entry name" value="Epimerase"/>
    <property type="match status" value="1"/>
</dbReference>
<dbReference type="PANTHER" id="PTHR43000">
    <property type="entry name" value="DTDP-D-GLUCOSE 4,6-DEHYDRATASE-RELATED"/>
    <property type="match status" value="1"/>
</dbReference>
<evidence type="ECO:0000259" key="3">
    <source>
        <dbReference type="Pfam" id="PF01370"/>
    </source>
</evidence>
<dbReference type="Proteomes" id="UP001310692">
    <property type="component" value="Unassembled WGS sequence"/>
</dbReference>
<dbReference type="RefSeq" id="WP_330195996.1">
    <property type="nucleotide sequence ID" value="NZ_JAZDRO010000002.1"/>
</dbReference>
<reference evidence="4 5" key="1">
    <citation type="submission" date="2024-01" db="EMBL/GenBank/DDBJ databases">
        <title>Hyphobacterium bacterium isolated from marine sediment.</title>
        <authorList>
            <person name="Zhao S."/>
        </authorList>
    </citation>
    <scope>NUCLEOTIDE SEQUENCE [LARGE SCALE GENOMIC DNA]</scope>
    <source>
        <strain evidence="4 5">Y60-23</strain>
    </source>
</reference>
<dbReference type="InterPro" id="IPR036291">
    <property type="entry name" value="NAD(P)-bd_dom_sf"/>
</dbReference>
<accession>A0ABU7LY18</accession>